<dbReference type="EMBL" id="VXIV02001556">
    <property type="protein sequence ID" value="KAF6031880.1"/>
    <property type="molecule type" value="Genomic_DNA"/>
</dbReference>
<feature type="domain" description="Glycoside hydrolase family 9" evidence="10">
    <location>
        <begin position="1"/>
        <end position="358"/>
    </location>
</feature>
<evidence type="ECO:0000259" key="10">
    <source>
        <dbReference type="Pfam" id="PF00759"/>
    </source>
</evidence>
<dbReference type="SUPFAM" id="SSF48208">
    <property type="entry name" value="Six-hairpin glycosidases"/>
    <property type="match status" value="1"/>
</dbReference>
<evidence type="ECO:0000313" key="11">
    <source>
        <dbReference type="EMBL" id="KAF6031880.1"/>
    </source>
</evidence>
<keyword evidence="5 8" id="KW-0119">Carbohydrate metabolism</keyword>
<dbReference type="OrthoDB" id="10257085at2759"/>
<keyword evidence="7 8" id="KW-0624">Polysaccharide degradation</keyword>
<feature type="active site" evidence="8">
    <location>
        <position position="345"/>
    </location>
</feature>
<protein>
    <recommendedName>
        <fullName evidence="9">Endoglucanase</fullName>
        <ecNumber evidence="9">3.2.1.4</ecNumber>
    </recommendedName>
</protein>
<evidence type="ECO:0000256" key="6">
    <source>
        <dbReference type="ARBA" id="ARBA00023295"/>
    </source>
</evidence>
<dbReference type="PANTHER" id="PTHR22298">
    <property type="entry name" value="ENDO-1,4-BETA-GLUCANASE"/>
    <property type="match status" value="1"/>
</dbReference>
<evidence type="ECO:0000313" key="12">
    <source>
        <dbReference type="Proteomes" id="UP000593567"/>
    </source>
</evidence>
<dbReference type="Pfam" id="PF00759">
    <property type="entry name" value="Glyco_hydro_9"/>
    <property type="match status" value="1"/>
</dbReference>
<dbReference type="EC" id="3.2.1.4" evidence="9"/>
<dbReference type="InterPro" id="IPR033126">
    <property type="entry name" value="Glyco_hydro_9_Asp/Glu_AS"/>
</dbReference>
<organism evidence="11 12">
    <name type="scientific">Bugula neritina</name>
    <name type="common">Brown bryozoan</name>
    <name type="synonym">Sertularia neritina</name>
    <dbReference type="NCBI Taxonomy" id="10212"/>
    <lineage>
        <taxon>Eukaryota</taxon>
        <taxon>Metazoa</taxon>
        <taxon>Spiralia</taxon>
        <taxon>Lophotrochozoa</taxon>
        <taxon>Bryozoa</taxon>
        <taxon>Gymnolaemata</taxon>
        <taxon>Cheilostomatida</taxon>
        <taxon>Flustrina</taxon>
        <taxon>Buguloidea</taxon>
        <taxon>Bugulidae</taxon>
        <taxon>Bugula</taxon>
    </lineage>
</organism>
<evidence type="ECO:0000256" key="8">
    <source>
        <dbReference type="PROSITE-ProRule" id="PRU10060"/>
    </source>
</evidence>
<dbReference type="AlphaFoldDB" id="A0A7J7JZQ1"/>
<dbReference type="Proteomes" id="UP000593567">
    <property type="component" value="Unassembled WGS sequence"/>
</dbReference>
<reference evidence="11" key="1">
    <citation type="submission" date="2020-06" db="EMBL/GenBank/DDBJ databases">
        <title>Draft genome of Bugula neritina, a colonial animal packing powerful symbionts and potential medicines.</title>
        <authorList>
            <person name="Rayko M."/>
        </authorList>
    </citation>
    <scope>NUCLEOTIDE SEQUENCE [LARGE SCALE GENOMIC DNA]</scope>
    <source>
        <strain evidence="11">Kwan_BN1</strain>
    </source>
</reference>
<comment type="caution">
    <text evidence="11">The sequence shown here is derived from an EMBL/GenBank/DDBJ whole genome shotgun (WGS) entry which is preliminary data.</text>
</comment>
<accession>A0A7J7JZQ1</accession>
<comment type="similarity">
    <text evidence="2 8 9">Belongs to the glycosyl hydrolase 9 (cellulase E) family.</text>
</comment>
<dbReference type="InterPro" id="IPR012341">
    <property type="entry name" value="6hp_glycosidase-like_sf"/>
</dbReference>
<evidence type="ECO:0000256" key="7">
    <source>
        <dbReference type="ARBA" id="ARBA00023326"/>
    </source>
</evidence>
<keyword evidence="6 8" id="KW-0326">Glycosidase</keyword>
<gene>
    <name evidence="11" type="ORF">EB796_009782</name>
</gene>
<evidence type="ECO:0000256" key="3">
    <source>
        <dbReference type="ARBA" id="ARBA00022801"/>
    </source>
</evidence>
<evidence type="ECO:0000256" key="5">
    <source>
        <dbReference type="ARBA" id="ARBA00023277"/>
    </source>
</evidence>
<proteinExistence type="inferred from homology"/>
<keyword evidence="4 9" id="KW-0136">Cellulose degradation</keyword>
<dbReference type="InterPro" id="IPR001701">
    <property type="entry name" value="Glyco_hydro_9"/>
</dbReference>
<name>A0A7J7JZQ1_BUGNE</name>
<feature type="active site" evidence="8">
    <location>
        <position position="336"/>
    </location>
</feature>
<dbReference type="GO" id="GO:0008810">
    <property type="term" value="F:cellulase activity"/>
    <property type="evidence" value="ECO:0007669"/>
    <property type="project" value="UniProtKB-EC"/>
</dbReference>
<evidence type="ECO:0000256" key="9">
    <source>
        <dbReference type="RuleBase" id="RU361166"/>
    </source>
</evidence>
<sequence>MKCHQQTDRFYAQVGNGVADHQQWERPEDNTLPRPSYVVGAGTTQSGGADVMGETAAALAAASIVFKATVLFFTRLLLTSLPLSDIHICIDVTYSNYLLSNATSLYALAKNNPGTYNAAVTDGAQFYSSSHWEDEMAHAAAWLAKAYEGNTVADTYLSESEAYLDHSSIIWALEWDDKRGLVNFILYEMTKKDIYKNNLINFFKSDWLFNGGTELSQPGLAFRLQWGSLRYAANAAYLALLSAKENINSESYKTFAKSQVDYFLGLSSHNNQFSYVVGFGTNYPKQPHHKAASCPYASDDPNCGWNYFNIDQDNPHTLYGALVGGPKNQAGTDYEDRRTDYVSNEVACDYNAGFTGALAGLKYFGLSPPA</sequence>
<dbReference type="InterPro" id="IPR008928">
    <property type="entry name" value="6-hairpin_glycosidase_sf"/>
</dbReference>
<keyword evidence="12" id="KW-1185">Reference proteome</keyword>
<dbReference type="PROSITE" id="PS00698">
    <property type="entry name" value="GH9_3"/>
    <property type="match status" value="1"/>
</dbReference>
<evidence type="ECO:0000256" key="2">
    <source>
        <dbReference type="ARBA" id="ARBA00007072"/>
    </source>
</evidence>
<keyword evidence="3 8" id="KW-0378">Hydrolase</keyword>
<dbReference type="GO" id="GO:0030245">
    <property type="term" value="P:cellulose catabolic process"/>
    <property type="evidence" value="ECO:0007669"/>
    <property type="project" value="UniProtKB-KW"/>
</dbReference>
<comment type="catalytic activity">
    <reaction evidence="1 9">
        <text>Endohydrolysis of (1-&gt;4)-beta-D-glucosidic linkages in cellulose, lichenin and cereal beta-D-glucans.</text>
        <dbReference type="EC" id="3.2.1.4"/>
    </reaction>
</comment>
<evidence type="ECO:0000256" key="1">
    <source>
        <dbReference type="ARBA" id="ARBA00000966"/>
    </source>
</evidence>
<evidence type="ECO:0000256" key="4">
    <source>
        <dbReference type="ARBA" id="ARBA00023001"/>
    </source>
</evidence>
<dbReference type="Gene3D" id="1.50.10.10">
    <property type="match status" value="1"/>
</dbReference>